<feature type="transmembrane region" description="Helical" evidence="2">
    <location>
        <begin position="106"/>
        <end position="128"/>
    </location>
</feature>
<dbReference type="PANTHER" id="PTHR23542">
    <property type="match status" value="1"/>
</dbReference>
<dbReference type="EMBL" id="CAEZSB010000002">
    <property type="protein sequence ID" value="CAB4529541.1"/>
    <property type="molecule type" value="Genomic_DNA"/>
</dbReference>
<reference evidence="4" key="1">
    <citation type="submission" date="2020-05" db="EMBL/GenBank/DDBJ databases">
        <authorList>
            <person name="Chiriac C."/>
            <person name="Salcher M."/>
            <person name="Ghai R."/>
            <person name="Kavagutti S V."/>
        </authorList>
    </citation>
    <scope>NUCLEOTIDE SEQUENCE</scope>
</reference>
<gene>
    <name evidence="4" type="ORF">UFOPK1395_00047</name>
</gene>
<dbReference type="PROSITE" id="PS50850">
    <property type="entry name" value="MFS"/>
    <property type="match status" value="1"/>
</dbReference>
<feature type="transmembrane region" description="Helical" evidence="2">
    <location>
        <begin position="303"/>
        <end position="323"/>
    </location>
</feature>
<proteinExistence type="predicted"/>
<dbReference type="Pfam" id="PF07690">
    <property type="entry name" value="MFS_1"/>
    <property type="match status" value="1"/>
</dbReference>
<feature type="transmembrane region" description="Helical" evidence="2">
    <location>
        <begin position="365"/>
        <end position="383"/>
    </location>
</feature>
<feature type="region of interest" description="Disordered" evidence="1">
    <location>
        <begin position="390"/>
        <end position="412"/>
    </location>
</feature>
<evidence type="ECO:0000256" key="2">
    <source>
        <dbReference type="SAM" id="Phobius"/>
    </source>
</evidence>
<feature type="transmembrane region" description="Helical" evidence="2">
    <location>
        <begin position="335"/>
        <end position="353"/>
    </location>
</feature>
<evidence type="ECO:0000256" key="1">
    <source>
        <dbReference type="SAM" id="MobiDB-lite"/>
    </source>
</evidence>
<feature type="compositionally biased region" description="Basic and acidic residues" evidence="1">
    <location>
        <begin position="402"/>
        <end position="412"/>
    </location>
</feature>
<protein>
    <submittedName>
        <fullName evidence="4">Unannotated protein</fullName>
    </submittedName>
</protein>
<dbReference type="PANTHER" id="PTHR23542:SF1">
    <property type="entry name" value="MAJOR FACILITATOR SUPERFAMILY (MFS) PROFILE DOMAIN-CONTAINING PROTEIN"/>
    <property type="match status" value="1"/>
</dbReference>
<keyword evidence="2" id="KW-1133">Transmembrane helix</keyword>
<evidence type="ECO:0000313" key="4">
    <source>
        <dbReference type="EMBL" id="CAB4529541.1"/>
    </source>
</evidence>
<organism evidence="4">
    <name type="scientific">freshwater metagenome</name>
    <dbReference type="NCBI Taxonomy" id="449393"/>
    <lineage>
        <taxon>unclassified sequences</taxon>
        <taxon>metagenomes</taxon>
        <taxon>ecological metagenomes</taxon>
    </lineage>
</organism>
<feature type="domain" description="Major facilitator superfamily (MFS) profile" evidence="3">
    <location>
        <begin position="212"/>
        <end position="412"/>
    </location>
</feature>
<dbReference type="InterPro" id="IPR011701">
    <property type="entry name" value="MFS"/>
</dbReference>
<evidence type="ECO:0000259" key="3">
    <source>
        <dbReference type="PROSITE" id="PS50850"/>
    </source>
</evidence>
<feature type="transmembrane region" description="Helical" evidence="2">
    <location>
        <begin position="212"/>
        <end position="230"/>
    </location>
</feature>
<keyword evidence="2" id="KW-0812">Transmembrane</keyword>
<sequence length="412" mass="44389">MNYLMKRYKELLAFPQVIRLGLSAFPARLAYSMIGLGIFFKAEQETGSIAIAGFAIGLNSLAGSMTAGIRGSVMDRFGQKWPIRILVPLYATFIVLLNTMDSRQSILISAFILGITAPPINLSVRPLWKDIVPESYLRTAYAFDSSMMSTTSVIGPVVITALMLSSRPGFGLGTIATLMVIGGVALSLTPASRDWIPEKKQKGQPRLWRDRAIQLLMFEGCFIGFGWGVFDVAVPAFATQEGVQHRVAWIFAAFGAATVVGGLLGGLVSKKLAPLSALRRAYLLWLIACIPVAFTYPDWSMALIGACIGFLGGAVQVFYFEVLEAVRPKGSQTSSLGWIWSVEGSFMAVGAAVGGVVSESFSPRIGLAMLPIMILIGLIILSLGQKRLSSAGDVPTDEEDLQAMRDISDESK</sequence>
<dbReference type="GO" id="GO:0022857">
    <property type="term" value="F:transmembrane transporter activity"/>
    <property type="evidence" value="ECO:0007669"/>
    <property type="project" value="InterPro"/>
</dbReference>
<feature type="transmembrane region" description="Helical" evidence="2">
    <location>
        <begin position="250"/>
        <end position="269"/>
    </location>
</feature>
<feature type="transmembrane region" description="Helical" evidence="2">
    <location>
        <begin position="140"/>
        <end position="164"/>
    </location>
</feature>
<accession>A0A6J6ASA8</accession>
<feature type="transmembrane region" description="Helical" evidence="2">
    <location>
        <begin position="20"/>
        <end position="40"/>
    </location>
</feature>
<dbReference type="InterPro" id="IPR020846">
    <property type="entry name" value="MFS_dom"/>
</dbReference>
<dbReference type="InterPro" id="IPR036259">
    <property type="entry name" value="MFS_trans_sf"/>
</dbReference>
<feature type="transmembrane region" description="Helical" evidence="2">
    <location>
        <begin position="81"/>
        <end position="100"/>
    </location>
</feature>
<dbReference type="SUPFAM" id="SSF103473">
    <property type="entry name" value="MFS general substrate transporter"/>
    <property type="match status" value="1"/>
</dbReference>
<feature type="transmembrane region" description="Helical" evidence="2">
    <location>
        <begin position="46"/>
        <end position="69"/>
    </location>
</feature>
<dbReference type="Gene3D" id="1.20.1250.20">
    <property type="entry name" value="MFS general substrate transporter like domains"/>
    <property type="match status" value="1"/>
</dbReference>
<feature type="transmembrane region" description="Helical" evidence="2">
    <location>
        <begin position="170"/>
        <end position="191"/>
    </location>
</feature>
<feature type="transmembrane region" description="Helical" evidence="2">
    <location>
        <begin position="281"/>
        <end position="297"/>
    </location>
</feature>
<keyword evidence="2" id="KW-0472">Membrane</keyword>
<name>A0A6J6ASA8_9ZZZZ</name>
<dbReference type="AlphaFoldDB" id="A0A6J6ASA8"/>